<protein>
    <recommendedName>
        <fullName evidence="4">Lipoprotein</fullName>
    </recommendedName>
</protein>
<dbReference type="STRING" id="269796.Rru_A0644"/>
<feature type="compositionally biased region" description="Low complexity" evidence="1">
    <location>
        <begin position="164"/>
        <end position="189"/>
    </location>
</feature>
<proteinExistence type="predicted"/>
<dbReference type="KEGG" id="rru:Rru_A0644"/>
<dbReference type="EnsemblBacteria" id="ABC21448">
    <property type="protein sequence ID" value="ABC21448"/>
    <property type="gene ID" value="Rru_A0644"/>
</dbReference>
<dbReference type="EMBL" id="CP000230">
    <property type="protein sequence ID" value="ABC21448.1"/>
    <property type="molecule type" value="Genomic_DNA"/>
</dbReference>
<dbReference type="PATRIC" id="fig|269796.9.peg.700"/>
<keyword evidence="3" id="KW-1185">Reference proteome</keyword>
<sequence length="342" mass="34482">MLGLVVILGGCGEVPRPFARDANGLAAPNPLSALSSGTGVTVEPAAGVAAPWDRLVALETAEMLRDQGIPAEIGGGDSLGHHLSLRLRAAPGAATDQGRLEIETVWRLTADDGTVLAGDIDRVSVDAREWQTAAPEAARRVGGPVVGRVNRALSTGGWAALEQEAAGGNGEAPPGAAPPAATASAASPTEPSPPAKPAKALPPKPVLPESPLAKEVVSAEAAKVTALAPRITAAPGDGVKALTEAMTTLIQAAGVSLTANPKTATFGILGRVTATPAAAGKEKIELVWEVTDPRSGAVVGTVRQQNVVPKGALDGVWGRLAYDIARGALEGIGDVLQNPRKP</sequence>
<dbReference type="HOGENOM" id="CLU_811059_0_0_5"/>
<dbReference type="Proteomes" id="UP000001929">
    <property type="component" value="Chromosome"/>
</dbReference>
<gene>
    <name evidence="2" type="ordered locus">Rru_A0644</name>
</gene>
<evidence type="ECO:0000256" key="1">
    <source>
        <dbReference type="SAM" id="MobiDB-lite"/>
    </source>
</evidence>
<evidence type="ECO:0000313" key="3">
    <source>
        <dbReference type="Proteomes" id="UP000001929"/>
    </source>
</evidence>
<name>Q2RWP7_RHORT</name>
<reference evidence="2 3" key="1">
    <citation type="journal article" date="2011" name="Stand. Genomic Sci.">
        <title>Complete genome sequence of Rhodospirillum rubrum type strain (S1).</title>
        <authorList>
            <person name="Munk A.C."/>
            <person name="Copeland A."/>
            <person name="Lucas S."/>
            <person name="Lapidus A."/>
            <person name="Del Rio T.G."/>
            <person name="Barry K."/>
            <person name="Detter J.C."/>
            <person name="Hammon N."/>
            <person name="Israni S."/>
            <person name="Pitluck S."/>
            <person name="Brettin T."/>
            <person name="Bruce D."/>
            <person name="Han C."/>
            <person name="Tapia R."/>
            <person name="Gilna P."/>
            <person name="Schmutz J."/>
            <person name="Larimer F."/>
            <person name="Land M."/>
            <person name="Kyrpides N.C."/>
            <person name="Mavromatis K."/>
            <person name="Richardson P."/>
            <person name="Rohde M."/>
            <person name="Goker M."/>
            <person name="Klenk H.P."/>
            <person name="Zhang Y."/>
            <person name="Roberts G.P."/>
            <person name="Reslewic S."/>
            <person name="Schwartz D.C."/>
        </authorList>
    </citation>
    <scope>NUCLEOTIDE SEQUENCE [LARGE SCALE GENOMIC DNA]</scope>
    <source>
        <strain evidence="3">ATCC 11170 / ATH 1.1.1 / DSM 467 / LMG 4362 / NCIMB 8255 / S1</strain>
    </source>
</reference>
<feature type="compositionally biased region" description="Pro residues" evidence="1">
    <location>
        <begin position="190"/>
        <end position="207"/>
    </location>
</feature>
<feature type="region of interest" description="Disordered" evidence="1">
    <location>
        <begin position="164"/>
        <end position="207"/>
    </location>
</feature>
<organism evidence="2 3">
    <name type="scientific">Rhodospirillum rubrum (strain ATCC 11170 / ATH 1.1.1 / DSM 467 / LMG 4362 / NCIMB 8255 / S1)</name>
    <dbReference type="NCBI Taxonomy" id="269796"/>
    <lineage>
        <taxon>Bacteria</taxon>
        <taxon>Pseudomonadati</taxon>
        <taxon>Pseudomonadota</taxon>
        <taxon>Alphaproteobacteria</taxon>
        <taxon>Rhodospirillales</taxon>
        <taxon>Rhodospirillaceae</taxon>
        <taxon>Rhodospirillum</taxon>
    </lineage>
</organism>
<dbReference type="eggNOG" id="ENOG5033FGR">
    <property type="taxonomic scope" value="Bacteria"/>
</dbReference>
<evidence type="ECO:0008006" key="4">
    <source>
        <dbReference type="Google" id="ProtNLM"/>
    </source>
</evidence>
<dbReference type="AlphaFoldDB" id="Q2RWP7"/>
<evidence type="ECO:0000313" key="2">
    <source>
        <dbReference type="EMBL" id="ABC21448.1"/>
    </source>
</evidence>
<accession>Q2RWP7</accession>